<feature type="transmembrane region" description="Helical" evidence="1">
    <location>
        <begin position="122"/>
        <end position="138"/>
    </location>
</feature>
<name>A0A2T6BIG2_9RHOB</name>
<evidence type="ECO:0000313" key="3">
    <source>
        <dbReference type="Proteomes" id="UP000243978"/>
    </source>
</evidence>
<dbReference type="RefSeq" id="WP_107844095.1">
    <property type="nucleotide sequence ID" value="NZ_QBKS01000001.1"/>
</dbReference>
<sequence length="204" mass="21623">MADTAFEERLARINSGQGFVAEGLLGNGDLNTIRKRQEKGRAPTPATMGVPVKKRLPVKRVLIAALLGVVSFFGGSLGAFHATNSVPSEFDQYRPLVEALGPVGMSGLLAMLLLYISGFRSMWLVGAMVLGFFATHYAEPHMAQTAPVLWSQMYSPEHADALKFKAIAQSAQINAVMPAGFALPTGLSLPEGVSLPVDLGLPSG</sequence>
<keyword evidence="1" id="KW-1133">Transmembrane helix</keyword>
<evidence type="ECO:0000313" key="2">
    <source>
        <dbReference type="EMBL" id="PTX55845.1"/>
    </source>
</evidence>
<accession>A0A2T6BIG2</accession>
<organism evidence="2 3">
    <name type="scientific">Litoreibacter ponti</name>
    <dbReference type="NCBI Taxonomy" id="1510457"/>
    <lineage>
        <taxon>Bacteria</taxon>
        <taxon>Pseudomonadati</taxon>
        <taxon>Pseudomonadota</taxon>
        <taxon>Alphaproteobacteria</taxon>
        <taxon>Rhodobacterales</taxon>
        <taxon>Roseobacteraceae</taxon>
        <taxon>Litoreibacter</taxon>
    </lineage>
</organism>
<keyword evidence="1" id="KW-0472">Membrane</keyword>
<keyword evidence="1" id="KW-0812">Transmembrane</keyword>
<protein>
    <submittedName>
        <fullName evidence="2">Uncharacterized protein</fullName>
    </submittedName>
</protein>
<dbReference type="EMBL" id="QBKS01000001">
    <property type="protein sequence ID" value="PTX55845.1"/>
    <property type="molecule type" value="Genomic_DNA"/>
</dbReference>
<proteinExistence type="predicted"/>
<dbReference type="OrthoDB" id="7847971at2"/>
<gene>
    <name evidence="2" type="ORF">C8N43_0492</name>
</gene>
<reference evidence="2 3" key="1">
    <citation type="submission" date="2018-04" db="EMBL/GenBank/DDBJ databases">
        <title>Genomic Encyclopedia of Archaeal and Bacterial Type Strains, Phase II (KMG-II): from individual species to whole genera.</title>
        <authorList>
            <person name="Goeker M."/>
        </authorList>
    </citation>
    <scope>NUCLEOTIDE SEQUENCE [LARGE SCALE GENOMIC DNA]</scope>
    <source>
        <strain evidence="2 3">DSM 100977</strain>
    </source>
</reference>
<comment type="caution">
    <text evidence="2">The sequence shown here is derived from an EMBL/GenBank/DDBJ whole genome shotgun (WGS) entry which is preliminary data.</text>
</comment>
<dbReference type="Proteomes" id="UP000243978">
    <property type="component" value="Unassembled WGS sequence"/>
</dbReference>
<feature type="transmembrane region" description="Helical" evidence="1">
    <location>
        <begin position="61"/>
        <end position="83"/>
    </location>
</feature>
<dbReference type="AlphaFoldDB" id="A0A2T6BIG2"/>
<keyword evidence="3" id="KW-1185">Reference proteome</keyword>
<evidence type="ECO:0000256" key="1">
    <source>
        <dbReference type="SAM" id="Phobius"/>
    </source>
</evidence>